<dbReference type="OrthoDB" id="432234at2759"/>
<proteinExistence type="predicted"/>
<dbReference type="STRING" id="765257.A0A0C9YAE8"/>
<evidence type="ECO:0008006" key="3">
    <source>
        <dbReference type="Google" id="ProtNLM"/>
    </source>
</evidence>
<keyword evidence="2" id="KW-1185">Reference proteome</keyword>
<dbReference type="AlphaFoldDB" id="A0A0C9YAE8"/>
<dbReference type="EMBL" id="KN834336">
    <property type="protein sequence ID" value="KIK10979.1"/>
    <property type="molecule type" value="Genomic_DNA"/>
</dbReference>
<accession>A0A0C9YAE8</accession>
<dbReference type="InterPro" id="IPR027417">
    <property type="entry name" value="P-loop_NTPase"/>
</dbReference>
<sequence length="93" mass="10655">MHTTAHPYNKILAPCITFNATLQSGHSFQRRQFPLAPAYATMFNSSQGLTLDRVRCEIFSHGQLYTALSRIRHCNHACVLTHRNTYNYQCDVP</sequence>
<name>A0A0C9YAE8_9AGAM</name>
<evidence type="ECO:0000313" key="1">
    <source>
        <dbReference type="EMBL" id="KIK10979.1"/>
    </source>
</evidence>
<dbReference type="PANTHER" id="PTHR23274:SF11">
    <property type="entry name" value="ATP-DEPENDENT DNA HELICASE PIF1"/>
    <property type="match status" value="1"/>
</dbReference>
<reference evidence="2" key="2">
    <citation type="submission" date="2015-01" db="EMBL/GenBank/DDBJ databases">
        <title>Evolutionary Origins and Diversification of the Mycorrhizal Mutualists.</title>
        <authorList>
            <consortium name="DOE Joint Genome Institute"/>
            <consortium name="Mycorrhizal Genomics Consortium"/>
            <person name="Kohler A."/>
            <person name="Kuo A."/>
            <person name="Nagy L.G."/>
            <person name="Floudas D."/>
            <person name="Copeland A."/>
            <person name="Barry K.W."/>
            <person name="Cichocki N."/>
            <person name="Veneault-Fourrey C."/>
            <person name="LaButti K."/>
            <person name="Lindquist E.A."/>
            <person name="Lipzen A."/>
            <person name="Lundell T."/>
            <person name="Morin E."/>
            <person name="Murat C."/>
            <person name="Riley R."/>
            <person name="Ohm R."/>
            <person name="Sun H."/>
            <person name="Tunlid A."/>
            <person name="Henrissat B."/>
            <person name="Grigoriev I.V."/>
            <person name="Hibbett D.S."/>
            <person name="Martin F."/>
        </authorList>
    </citation>
    <scope>NUCLEOTIDE SEQUENCE [LARGE SCALE GENOMIC DNA]</scope>
    <source>
        <strain evidence="2">441</strain>
    </source>
</reference>
<reference evidence="1 2" key="1">
    <citation type="submission" date="2014-04" db="EMBL/GenBank/DDBJ databases">
        <authorList>
            <consortium name="DOE Joint Genome Institute"/>
            <person name="Kuo A."/>
            <person name="Kohler A."/>
            <person name="Costa M.D."/>
            <person name="Nagy L.G."/>
            <person name="Floudas D."/>
            <person name="Copeland A."/>
            <person name="Barry K.W."/>
            <person name="Cichocki N."/>
            <person name="Veneault-Fourrey C."/>
            <person name="LaButti K."/>
            <person name="Lindquist E.A."/>
            <person name="Lipzen A."/>
            <person name="Lundell T."/>
            <person name="Morin E."/>
            <person name="Murat C."/>
            <person name="Sun H."/>
            <person name="Tunlid A."/>
            <person name="Henrissat B."/>
            <person name="Grigoriev I.V."/>
            <person name="Hibbett D.S."/>
            <person name="Martin F."/>
            <person name="Nordberg H.P."/>
            <person name="Cantor M.N."/>
            <person name="Hua S.X."/>
        </authorList>
    </citation>
    <scope>NUCLEOTIDE SEQUENCE [LARGE SCALE GENOMIC DNA]</scope>
    <source>
        <strain evidence="1 2">441</strain>
    </source>
</reference>
<dbReference type="HOGENOM" id="CLU_001324_4_6_1"/>
<evidence type="ECO:0000313" key="2">
    <source>
        <dbReference type="Proteomes" id="UP000054018"/>
    </source>
</evidence>
<gene>
    <name evidence="1" type="ORF">PISMIDRAFT_123539</name>
</gene>
<dbReference type="Proteomes" id="UP000054018">
    <property type="component" value="Unassembled WGS sequence"/>
</dbReference>
<dbReference type="SUPFAM" id="SSF52540">
    <property type="entry name" value="P-loop containing nucleoside triphosphate hydrolases"/>
    <property type="match status" value="1"/>
</dbReference>
<protein>
    <recommendedName>
        <fullName evidence="3">ATP-dependent DNA helicase</fullName>
    </recommendedName>
</protein>
<organism evidence="1 2">
    <name type="scientific">Pisolithus microcarpus 441</name>
    <dbReference type="NCBI Taxonomy" id="765257"/>
    <lineage>
        <taxon>Eukaryota</taxon>
        <taxon>Fungi</taxon>
        <taxon>Dikarya</taxon>
        <taxon>Basidiomycota</taxon>
        <taxon>Agaricomycotina</taxon>
        <taxon>Agaricomycetes</taxon>
        <taxon>Agaricomycetidae</taxon>
        <taxon>Boletales</taxon>
        <taxon>Sclerodermatineae</taxon>
        <taxon>Pisolithaceae</taxon>
        <taxon>Pisolithus</taxon>
    </lineage>
</organism>
<dbReference type="PANTHER" id="PTHR23274">
    <property type="entry name" value="DNA HELICASE-RELATED"/>
    <property type="match status" value="1"/>
</dbReference>